<sequence length="197" mass="22923">MSVINLLPWREQQRRHHRQRFVILIITAVLGGYFISTLALHHFESEVAIQNQRVVYLQKAITEQRLRMNQLSDVTTQYENLLQRLELVQTLQAERGKTTAVMNLIPALIPQGVYIDKIRMRGQRFKLFGISENTALLAEMLERFEQEPTVSYVEIHSIVHGRQRFDKSYQAFELSFQVSLSTLLPPALKIFQSKEVG</sequence>
<keyword evidence="1" id="KW-1133">Transmembrane helix</keyword>
<feature type="transmembrane region" description="Helical" evidence="1">
    <location>
        <begin position="21"/>
        <end position="43"/>
    </location>
</feature>
<reference evidence="3 4" key="2">
    <citation type="submission" date="2018-03" db="EMBL/GenBank/DDBJ databases">
        <title>Genetic Diversity and Phenotypic Plasticity of AHL Mediated Quorum Sensing in Environmental Strains of Vibrio mediterranei.</title>
        <authorList>
            <person name="Lantoine F."/>
            <person name="Vouve F."/>
        </authorList>
    </citation>
    <scope>NUCLEOTIDE SEQUENCE [LARGE SCALE GENOMIC DNA]</scope>
    <source>
        <strain evidence="3 4">17LN0615E</strain>
    </source>
</reference>
<dbReference type="Proteomes" id="UP000279760">
    <property type="component" value="Chromosome 1"/>
</dbReference>
<dbReference type="InterPro" id="IPR052534">
    <property type="entry name" value="Extracell_DNA_Util/SecSys_Comp"/>
</dbReference>
<dbReference type="InterPro" id="IPR007813">
    <property type="entry name" value="PilN"/>
</dbReference>
<dbReference type="Proteomes" id="UP000238163">
    <property type="component" value="Unassembled WGS sequence"/>
</dbReference>
<evidence type="ECO:0000313" key="5">
    <source>
        <dbReference type="Proteomes" id="UP000279760"/>
    </source>
</evidence>
<evidence type="ECO:0000313" key="4">
    <source>
        <dbReference type="Proteomes" id="UP000238163"/>
    </source>
</evidence>
<reference evidence="2 5" key="3">
    <citation type="submission" date="2018-11" db="EMBL/GenBank/DDBJ databases">
        <title>Complete Genome Sequence of Vbrio mediterranei 117-T6: a Potential Pathogen Bacteria Isolated from the Conchocelis of Pyropia.</title>
        <authorList>
            <person name="Liu Q."/>
        </authorList>
    </citation>
    <scope>NUCLEOTIDE SEQUENCE [LARGE SCALE GENOMIC DNA]</scope>
    <source>
        <strain evidence="2 5">117-T6</strain>
    </source>
</reference>
<keyword evidence="1" id="KW-0472">Membrane</keyword>
<dbReference type="PANTHER" id="PTHR40278:SF2">
    <property type="entry name" value="TYPE IV PILUS INNER MEMBRANE COMPONENT PILN"/>
    <property type="match status" value="1"/>
</dbReference>
<dbReference type="PANTHER" id="PTHR40278">
    <property type="entry name" value="DNA UTILIZATION PROTEIN HOFN"/>
    <property type="match status" value="1"/>
</dbReference>
<keyword evidence="4" id="KW-1185">Reference proteome</keyword>
<dbReference type="GO" id="GO:0043107">
    <property type="term" value="P:type IV pilus-dependent motility"/>
    <property type="evidence" value="ECO:0007669"/>
    <property type="project" value="TreeGrafter"/>
</dbReference>
<evidence type="ECO:0000256" key="1">
    <source>
        <dbReference type="SAM" id="Phobius"/>
    </source>
</evidence>
<organism evidence="2 5">
    <name type="scientific">Vibrio mediterranei</name>
    <dbReference type="NCBI Taxonomy" id="689"/>
    <lineage>
        <taxon>Bacteria</taxon>
        <taxon>Pseudomonadati</taxon>
        <taxon>Pseudomonadota</taxon>
        <taxon>Gammaproteobacteria</taxon>
        <taxon>Vibrionales</taxon>
        <taxon>Vibrionaceae</taxon>
        <taxon>Vibrio</taxon>
    </lineage>
</organism>
<keyword evidence="1" id="KW-0812">Transmembrane</keyword>
<dbReference type="AlphaFoldDB" id="A0A2S9ZND3"/>
<dbReference type="EMBL" id="CP033577">
    <property type="protein sequence ID" value="AYV21184.1"/>
    <property type="molecule type" value="Genomic_DNA"/>
</dbReference>
<dbReference type="GO" id="GO:0043683">
    <property type="term" value="P:type IV pilus assembly"/>
    <property type="evidence" value="ECO:0007669"/>
    <property type="project" value="TreeGrafter"/>
</dbReference>
<accession>A0A2S9ZND3</accession>
<gene>
    <name evidence="3" type="ORF">COR51_11950</name>
    <name evidence="2" type="ORF">ECB94_07700</name>
</gene>
<evidence type="ECO:0000313" key="3">
    <source>
        <dbReference type="EMBL" id="PRQ67284.1"/>
    </source>
</evidence>
<name>A0A2S9ZND3_9VIBR</name>
<evidence type="ECO:0000313" key="2">
    <source>
        <dbReference type="EMBL" id="AYV21184.1"/>
    </source>
</evidence>
<proteinExistence type="predicted"/>
<protein>
    <submittedName>
        <fullName evidence="2">Pilus assembly protein PilN</fullName>
    </submittedName>
</protein>
<dbReference type="Pfam" id="PF05137">
    <property type="entry name" value="PilN"/>
    <property type="match status" value="1"/>
</dbReference>
<dbReference type="EMBL" id="NWTN01000006">
    <property type="protein sequence ID" value="PRQ67284.1"/>
    <property type="molecule type" value="Genomic_DNA"/>
</dbReference>
<reference evidence="3" key="1">
    <citation type="submission" date="2017-09" db="EMBL/GenBank/DDBJ databases">
        <authorList>
            <person name="Girard L."/>
            <person name="Lami R."/>
            <person name="Suzuki M."/>
            <person name="Baudart J."/>
        </authorList>
    </citation>
    <scope>NUCLEOTIDE SEQUENCE</scope>
    <source>
        <strain evidence="3">17LN0615E</strain>
    </source>
</reference>
<dbReference type="RefSeq" id="WP_006071134.1">
    <property type="nucleotide sequence ID" value="NZ_CP033577.1"/>
</dbReference>
<dbReference type="GeneID" id="64087511"/>